<protein>
    <submittedName>
        <fullName evidence="1">Uncharacterized protein</fullName>
    </submittedName>
</protein>
<reference evidence="2" key="1">
    <citation type="journal article" date="2019" name="Int. J. Syst. Evol. Microbiol.">
        <title>The Global Catalogue of Microorganisms (GCM) 10K type strain sequencing project: providing services to taxonomists for standard genome sequencing and annotation.</title>
        <authorList>
            <consortium name="The Broad Institute Genomics Platform"/>
            <consortium name="The Broad Institute Genome Sequencing Center for Infectious Disease"/>
            <person name="Wu L."/>
            <person name="Ma J."/>
        </authorList>
    </citation>
    <scope>NUCLEOTIDE SEQUENCE [LARGE SCALE GENOMIC DNA]</scope>
    <source>
        <strain evidence="2">CGMCC 1.12295</strain>
    </source>
</reference>
<sequence length="46" mass="4928">MQLGVVIGLSIFLGVAGFYLFKVLASILDSSDANTVDELPADQQDR</sequence>
<comment type="caution">
    <text evidence="1">The sequence shown here is derived from an EMBL/GenBank/DDBJ whole genome shotgun (WGS) entry which is preliminary data.</text>
</comment>
<dbReference type="RefSeq" id="WP_380774611.1">
    <property type="nucleotide sequence ID" value="NZ_JBHUEO010000044.1"/>
</dbReference>
<accession>A0ABW4KI23</accession>
<organism evidence="1 2">
    <name type="scientific">Siminovitchia sediminis</name>
    <dbReference type="NCBI Taxonomy" id="1274353"/>
    <lineage>
        <taxon>Bacteria</taxon>
        <taxon>Bacillati</taxon>
        <taxon>Bacillota</taxon>
        <taxon>Bacilli</taxon>
        <taxon>Bacillales</taxon>
        <taxon>Bacillaceae</taxon>
        <taxon>Siminovitchia</taxon>
    </lineage>
</organism>
<keyword evidence="2" id="KW-1185">Reference proteome</keyword>
<gene>
    <name evidence="1" type="ORF">ACFSCZ_13770</name>
</gene>
<dbReference type="EMBL" id="JBHUEO010000044">
    <property type="protein sequence ID" value="MFD1707789.1"/>
    <property type="molecule type" value="Genomic_DNA"/>
</dbReference>
<name>A0ABW4KI23_9BACI</name>
<evidence type="ECO:0000313" key="1">
    <source>
        <dbReference type="EMBL" id="MFD1707789.1"/>
    </source>
</evidence>
<evidence type="ECO:0000313" key="2">
    <source>
        <dbReference type="Proteomes" id="UP001597301"/>
    </source>
</evidence>
<dbReference type="Proteomes" id="UP001597301">
    <property type="component" value="Unassembled WGS sequence"/>
</dbReference>
<proteinExistence type="predicted"/>